<gene>
    <name evidence="10" type="ORF">FH972_025213</name>
</gene>
<evidence type="ECO:0000313" key="11">
    <source>
        <dbReference type="Proteomes" id="UP000327013"/>
    </source>
</evidence>
<dbReference type="InterPro" id="IPR013873">
    <property type="entry name" value="Cdc37_C"/>
</dbReference>
<sequence length="579" mass="63093">MGEELGGKGRRASTSSRERRRASEDGEAEEHSGTRLCFNTTTCNTFPNASPAPHEIPPPPQQTLQACLSTTANGDDSDIEVHPNVDKKSFIRAKQNQIHQERDQRKHQIETLKYERIVNDGLLTRIDSLITALKGHQAAASSSNTDQLVFQSLIESAGDPANDQPPARPEGVHANVEDQPTFSRMMAALVDQVKKAVDEQRADDRMDAFIKEVGTHKDKVLDLQQQLLKTLADLEKTENSKITSESIKFGFNSSHVAKAASAQPSSQSSVELINSPTPRAPASVPDNVDSGAEADVEDEASSERQHQPSALGKTFGKLPPSDYRAYLNFITQNPAVLAERETDGLLMQAFDAQLAADEATARQCVHQALLLQYCRSLGRDGVGLFFKRITTPEHQARKVFYDDVNSTYARLRERAKALAKEEAEGGDGDDGEDREQIQLHAVNPGQKIAINIPDPADPGHAEARRAFEAFAPEMQKALASGELDEVNVVLGKMRLAEAEELVGILSESGMLSMEEGVIDATTDEGKRQVEEIERLGRMERQGEDGAGGPGPAEQAASSARVEELPDEIPVGKRAVDELD</sequence>
<dbReference type="Pfam" id="PF08565">
    <property type="entry name" value="CDC37_M"/>
    <property type="match status" value="1"/>
</dbReference>
<evidence type="ECO:0000256" key="2">
    <source>
        <dbReference type="ARBA" id="ARBA00006222"/>
    </source>
</evidence>
<dbReference type="InterPro" id="IPR004918">
    <property type="entry name" value="Cdc37"/>
</dbReference>
<dbReference type="FunFam" id="1.20.58.610:FF:000002">
    <property type="entry name" value="Hsp90 co-chaperone Cdc37, putative"/>
    <property type="match status" value="1"/>
</dbReference>
<evidence type="ECO:0000256" key="3">
    <source>
        <dbReference type="ARBA" id="ARBA00022490"/>
    </source>
</evidence>
<dbReference type="OrthoDB" id="440202at2759"/>
<dbReference type="GO" id="GO:0006457">
    <property type="term" value="P:protein folding"/>
    <property type="evidence" value="ECO:0007669"/>
    <property type="project" value="TreeGrafter"/>
</dbReference>
<dbReference type="GO" id="GO:0051087">
    <property type="term" value="F:protein-folding chaperone binding"/>
    <property type="evidence" value="ECO:0007669"/>
    <property type="project" value="TreeGrafter"/>
</dbReference>
<keyword evidence="11" id="KW-1185">Reference proteome</keyword>
<feature type="compositionally biased region" description="Low complexity" evidence="6">
    <location>
        <begin position="260"/>
        <end position="269"/>
    </location>
</feature>
<accession>A0A5N6L0L3</accession>
<evidence type="ECO:0000259" key="9">
    <source>
        <dbReference type="SMART" id="SM01071"/>
    </source>
</evidence>
<keyword evidence="4" id="KW-0143">Chaperone</keyword>
<dbReference type="Pfam" id="PF08564">
    <property type="entry name" value="CDC37_C"/>
    <property type="match status" value="1"/>
</dbReference>
<evidence type="ECO:0000259" key="8">
    <source>
        <dbReference type="SMART" id="SM01070"/>
    </source>
</evidence>
<dbReference type="PANTHER" id="PTHR12800">
    <property type="entry name" value="CDC37-RELATED"/>
    <property type="match status" value="1"/>
</dbReference>
<dbReference type="SMART" id="SM01069">
    <property type="entry name" value="CDC37_C"/>
    <property type="match status" value="1"/>
</dbReference>
<dbReference type="InterPro" id="IPR013874">
    <property type="entry name" value="Cdc37_Hsp90-bd"/>
</dbReference>
<comment type="similarity">
    <text evidence="2">Belongs to the CDC37 family.</text>
</comment>
<feature type="compositionally biased region" description="Basic and acidic residues" evidence="6">
    <location>
        <begin position="534"/>
        <end position="543"/>
    </location>
</feature>
<dbReference type="GO" id="GO:0005737">
    <property type="term" value="C:cytoplasm"/>
    <property type="evidence" value="ECO:0007669"/>
    <property type="project" value="UniProtKB-SubCell"/>
</dbReference>
<dbReference type="PANTHER" id="PTHR12800:SF4">
    <property type="entry name" value="HSP90 CO-CHAPERONE CDC37"/>
    <property type="match status" value="1"/>
</dbReference>
<comment type="subcellular location">
    <subcellularLocation>
        <location evidence="1">Cytoplasm</location>
    </subcellularLocation>
</comment>
<dbReference type="GO" id="GO:0051082">
    <property type="term" value="F:unfolded protein binding"/>
    <property type="evidence" value="ECO:0007669"/>
    <property type="project" value="TreeGrafter"/>
</dbReference>
<evidence type="ECO:0000256" key="1">
    <source>
        <dbReference type="ARBA" id="ARBA00004496"/>
    </source>
</evidence>
<reference evidence="10 11" key="1">
    <citation type="submission" date="2019-06" db="EMBL/GenBank/DDBJ databases">
        <title>A chromosomal-level reference genome of Carpinus fangiana (Coryloideae, Betulaceae).</title>
        <authorList>
            <person name="Yang X."/>
            <person name="Wang Z."/>
            <person name="Zhang L."/>
            <person name="Hao G."/>
            <person name="Liu J."/>
            <person name="Yang Y."/>
        </authorList>
    </citation>
    <scope>NUCLEOTIDE SEQUENCE [LARGE SCALE GENOMIC DNA]</scope>
    <source>
        <strain evidence="10">Cfa_2016G</strain>
        <tissue evidence="10">Leaf</tissue>
    </source>
</reference>
<dbReference type="SMART" id="SM01070">
    <property type="entry name" value="CDC37_M"/>
    <property type="match status" value="1"/>
</dbReference>
<feature type="domain" description="Cdc37 N-terminal" evidence="9">
    <location>
        <begin position="75"/>
        <end position="254"/>
    </location>
</feature>
<keyword evidence="3" id="KW-0963">Cytoplasm</keyword>
<dbReference type="Pfam" id="PF03234">
    <property type="entry name" value="CDC37_N"/>
    <property type="match status" value="1"/>
</dbReference>
<evidence type="ECO:0000313" key="10">
    <source>
        <dbReference type="EMBL" id="KAB8446231.1"/>
    </source>
</evidence>
<dbReference type="InterPro" id="IPR038189">
    <property type="entry name" value="Cdc37_Hsp90-bd_sf"/>
</dbReference>
<dbReference type="GO" id="GO:0019901">
    <property type="term" value="F:protein kinase binding"/>
    <property type="evidence" value="ECO:0007669"/>
    <property type="project" value="InterPro"/>
</dbReference>
<evidence type="ECO:0000256" key="6">
    <source>
        <dbReference type="SAM" id="MobiDB-lite"/>
    </source>
</evidence>
<dbReference type="AlphaFoldDB" id="A0A5N6L0L3"/>
<feature type="compositionally biased region" description="Basic and acidic residues" evidence="6">
    <location>
        <begin position="569"/>
        <end position="579"/>
    </location>
</feature>
<evidence type="ECO:0000256" key="5">
    <source>
        <dbReference type="ARBA" id="ARBA00031396"/>
    </source>
</evidence>
<feature type="region of interest" description="Disordered" evidence="6">
    <location>
        <begin position="1"/>
        <end position="33"/>
    </location>
</feature>
<dbReference type="Gene3D" id="1.20.58.610">
    <property type="entry name" value="Cdc37, Hsp90 binding domain"/>
    <property type="match status" value="1"/>
</dbReference>
<proteinExistence type="inferred from homology"/>
<feature type="domain" description="Cdc37 C-terminal" evidence="7">
    <location>
        <begin position="450"/>
        <end position="543"/>
    </location>
</feature>
<dbReference type="SMART" id="SM01071">
    <property type="entry name" value="CDC37_N"/>
    <property type="match status" value="1"/>
</dbReference>
<name>A0A5N6L0L3_9ROSI</name>
<feature type="compositionally biased region" description="Basic and acidic residues" evidence="6">
    <location>
        <begin position="21"/>
        <end position="33"/>
    </location>
</feature>
<dbReference type="SUPFAM" id="SSF101391">
    <property type="entry name" value="Hsp90 co-chaperone CDC37"/>
    <property type="match status" value="1"/>
</dbReference>
<feature type="domain" description="Cdc37 Hsp90 binding" evidence="8">
    <location>
        <begin position="252"/>
        <end position="426"/>
    </location>
</feature>
<protein>
    <recommendedName>
        <fullName evidence="5">Hsp90 chaperone protein kinase-targeting subunit</fullName>
    </recommendedName>
</protein>
<organism evidence="10 11">
    <name type="scientific">Carpinus fangiana</name>
    <dbReference type="NCBI Taxonomy" id="176857"/>
    <lineage>
        <taxon>Eukaryota</taxon>
        <taxon>Viridiplantae</taxon>
        <taxon>Streptophyta</taxon>
        <taxon>Embryophyta</taxon>
        <taxon>Tracheophyta</taxon>
        <taxon>Spermatophyta</taxon>
        <taxon>Magnoliopsida</taxon>
        <taxon>eudicotyledons</taxon>
        <taxon>Gunneridae</taxon>
        <taxon>Pentapetalae</taxon>
        <taxon>rosids</taxon>
        <taxon>fabids</taxon>
        <taxon>Fagales</taxon>
        <taxon>Betulaceae</taxon>
        <taxon>Carpinus</taxon>
    </lineage>
</organism>
<feature type="region of interest" description="Disordered" evidence="6">
    <location>
        <begin position="260"/>
        <end position="316"/>
    </location>
</feature>
<evidence type="ECO:0000256" key="4">
    <source>
        <dbReference type="ARBA" id="ARBA00023186"/>
    </source>
</evidence>
<dbReference type="InterPro" id="IPR013855">
    <property type="entry name" value="Cdc37_N_dom"/>
</dbReference>
<evidence type="ECO:0000259" key="7">
    <source>
        <dbReference type="SMART" id="SM01069"/>
    </source>
</evidence>
<comment type="caution">
    <text evidence="10">The sequence shown here is derived from an EMBL/GenBank/DDBJ whole genome shotgun (WGS) entry which is preliminary data.</text>
</comment>
<feature type="region of interest" description="Disordered" evidence="6">
    <location>
        <begin position="534"/>
        <end position="579"/>
    </location>
</feature>
<dbReference type="EMBL" id="VIBQ01000038">
    <property type="protein sequence ID" value="KAB8446231.1"/>
    <property type="molecule type" value="Genomic_DNA"/>
</dbReference>
<dbReference type="GO" id="GO:0031072">
    <property type="term" value="F:heat shock protein binding"/>
    <property type="evidence" value="ECO:0007669"/>
    <property type="project" value="TreeGrafter"/>
</dbReference>
<dbReference type="GO" id="GO:0050821">
    <property type="term" value="P:protein stabilization"/>
    <property type="evidence" value="ECO:0007669"/>
    <property type="project" value="TreeGrafter"/>
</dbReference>
<dbReference type="Proteomes" id="UP000327013">
    <property type="component" value="Unassembled WGS sequence"/>
</dbReference>